<keyword evidence="1" id="KW-0472">Membrane</keyword>
<evidence type="ECO:0000256" key="1">
    <source>
        <dbReference type="SAM" id="Phobius"/>
    </source>
</evidence>
<keyword evidence="3" id="KW-1185">Reference proteome</keyword>
<dbReference type="Proteomes" id="UP000031671">
    <property type="component" value="Unassembled WGS sequence"/>
</dbReference>
<proteinExistence type="predicted"/>
<dbReference type="InterPro" id="IPR009867">
    <property type="entry name" value="DUF1422"/>
</dbReference>
<keyword evidence="1" id="KW-1133">Transmembrane helix</keyword>
<reference evidence="2 3" key="1">
    <citation type="submission" date="2015-01" db="EMBL/GenBank/DDBJ databases">
        <title>Vibrio sp. C1 JCM 19231 whole genome shotgun sequence.</title>
        <authorList>
            <person name="Sawabe T."/>
            <person name="Meirelles P."/>
            <person name="Feng G."/>
            <person name="Sayaka M."/>
            <person name="Hattori M."/>
            <person name="Ohkuma M."/>
        </authorList>
    </citation>
    <scope>NUCLEOTIDE SEQUENCE [LARGE SCALE GENOMIC DNA]</scope>
    <source>
        <strain evidence="3">JCM 19231</strain>
    </source>
</reference>
<reference evidence="2 3" key="2">
    <citation type="submission" date="2015-01" db="EMBL/GenBank/DDBJ databases">
        <authorList>
            <consortium name="NBRP consortium"/>
            <person name="Sawabe T."/>
            <person name="Meirelles P."/>
            <person name="Feng G."/>
            <person name="Sayaka M."/>
            <person name="Hattori M."/>
            <person name="Ohkuma M."/>
        </authorList>
    </citation>
    <scope>NUCLEOTIDE SEQUENCE [LARGE SCALE GENOMIC DNA]</scope>
    <source>
        <strain evidence="3">JCM 19231</strain>
    </source>
</reference>
<dbReference type="AlphaFoldDB" id="A0A0B8NT56"/>
<gene>
    <name evidence="2" type="ORF">JCM19231_2867</name>
</gene>
<protein>
    <submittedName>
        <fullName evidence="2">ATPase of the AAA+ class</fullName>
    </submittedName>
</protein>
<accession>A0A0B8NT56</accession>
<evidence type="ECO:0000313" key="3">
    <source>
        <dbReference type="Proteomes" id="UP000031671"/>
    </source>
</evidence>
<sequence length="97" mass="10447">MSNTLNSDKKSLLLALISGMSISALLSAFSVPGFSFSIFPLICLVLSVQAMYQQYLKSPVAEDFPMLGLGSFFIGFFGHTASSRLSTQMPELTSSLL</sequence>
<name>A0A0B8NT56_9VIBR</name>
<dbReference type="EMBL" id="BBRZ01000043">
    <property type="protein sequence ID" value="GAM57061.1"/>
    <property type="molecule type" value="Genomic_DNA"/>
</dbReference>
<organism evidence="2 3">
    <name type="scientific">Vibrio ishigakensis</name>
    <dbReference type="NCBI Taxonomy" id="1481914"/>
    <lineage>
        <taxon>Bacteria</taxon>
        <taxon>Pseudomonadati</taxon>
        <taxon>Pseudomonadota</taxon>
        <taxon>Gammaproteobacteria</taxon>
        <taxon>Vibrionales</taxon>
        <taxon>Vibrionaceae</taxon>
        <taxon>Vibrio</taxon>
    </lineage>
</organism>
<keyword evidence="1" id="KW-0812">Transmembrane</keyword>
<dbReference type="Pfam" id="PF07226">
    <property type="entry name" value="DUF1422"/>
    <property type="match status" value="1"/>
</dbReference>
<comment type="caution">
    <text evidence="2">The sequence shown here is derived from an EMBL/GenBank/DDBJ whole genome shotgun (WGS) entry which is preliminary data.</text>
</comment>
<feature type="transmembrane region" description="Helical" evidence="1">
    <location>
        <begin position="12"/>
        <end position="29"/>
    </location>
</feature>
<evidence type="ECO:0000313" key="2">
    <source>
        <dbReference type="EMBL" id="GAM57061.1"/>
    </source>
</evidence>